<sequence>MASIFRYLRANLAVKFDVPKSSKFASKYRKNSTRDKFASRLRGYALNLCGQGLLVARFFFVGRICEPPKDVFDAFFGLA</sequence>
<evidence type="ECO:0000313" key="1">
    <source>
        <dbReference type="EMBL" id="QCD45880.1"/>
    </source>
</evidence>
<organism evidence="1 2">
    <name type="scientific">Campylobacter rectus</name>
    <name type="common">Wolinella recta</name>
    <dbReference type="NCBI Taxonomy" id="203"/>
    <lineage>
        <taxon>Bacteria</taxon>
        <taxon>Pseudomonadati</taxon>
        <taxon>Campylobacterota</taxon>
        <taxon>Epsilonproteobacteria</taxon>
        <taxon>Campylobacterales</taxon>
        <taxon>Campylobacteraceae</taxon>
        <taxon>Campylobacter</taxon>
    </lineage>
</organism>
<protein>
    <submittedName>
        <fullName evidence="1">Uncharacterized protein</fullName>
    </submittedName>
</protein>
<gene>
    <name evidence="1" type="ORF">CRECT_0178</name>
</gene>
<dbReference type="Proteomes" id="UP000502377">
    <property type="component" value="Chromosome"/>
</dbReference>
<evidence type="ECO:0000313" key="2">
    <source>
        <dbReference type="Proteomes" id="UP000502377"/>
    </source>
</evidence>
<dbReference type="RefSeq" id="WP_039888231.1">
    <property type="nucleotide sequence ID" value="NZ_CP012543.1"/>
</dbReference>
<accession>A0A6G5QJP0</accession>
<proteinExistence type="predicted"/>
<dbReference type="KEGG" id="crx:CRECT_0178"/>
<dbReference type="EMBL" id="CP012543">
    <property type="protein sequence ID" value="QCD45880.1"/>
    <property type="molecule type" value="Genomic_DNA"/>
</dbReference>
<name>A0A6G5QJP0_CAMRE</name>
<dbReference type="AlphaFoldDB" id="A0A6G5QJP0"/>
<reference evidence="1 2" key="1">
    <citation type="submission" date="2016-07" db="EMBL/GenBank/DDBJ databases">
        <title>Comparative genomics of the Campylobacter concisus group.</title>
        <authorList>
            <person name="Miller W.G."/>
            <person name="Yee E."/>
            <person name="Chapman M.H."/>
            <person name="Huynh S."/>
            <person name="Bono J.L."/>
            <person name="On S.L.W."/>
            <person name="StLeger J."/>
            <person name="Foster G."/>
            <person name="Parker C.T."/>
        </authorList>
    </citation>
    <scope>NUCLEOTIDE SEQUENCE [LARGE SCALE GENOMIC DNA]</scope>
    <source>
        <strain evidence="1 2">ATCC 33238</strain>
    </source>
</reference>